<keyword evidence="2" id="KW-1185">Reference proteome</keyword>
<gene>
    <name evidence="1" type="ORF">B0T20DRAFT_472297</name>
</gene>
<proteinExistence type="predicted"/>
<evidence type="ECO:0008006" key="3">
    <source>
        <dbReference type="Google" id="ProtNLM"/>
    </source>
</evidence>
<accession>A0AAE0P3D5</accession>
<dbReference type="CDD" id="cd00371">
    <property type="entry name" value="HMA"/>
    <property type="match status" value="1"/>
</dbReference>
<dbReference type="GO" id="GO:0046872">
    <property type="term" value="F:metal ion binding"/>
    <property type="evidence" value="ECO:0007669"/>
    <property type="project" value="InterPro"/>
</dbReference>
<organism evidence="1 2">
    <name type="scientific">Sordaria brevicollis</name>
    <dbReference type="NCBI Taxonomy" id="83679"/>
    <lineage>
        <taxon>Eukaryota</taxon>
        <taxon>Fungi</taxon>
        <taxon>Dikarya</taxon>
        <taxon>Ascomycota</taxon>
        <taxon>Pezizomycotina</taxon>
        <taxon>Sordariomycetes</taxon>
        <taxon>Sordariomycetidae</taxon>
        <taxon>Sordariales</taxon>
        <taxon>Sordariaceae</taxon>
        <taxon>Sordaria</taxon>
    </lineage>
</organism>
<reference evidence="1" key="2">
    <citation type="submission" date="2023-07" db="EMBL/GenBank/DDBJ databases">
        <authorList>
            <consortium name="Lawrence Berkeley National Laboratory"/>
            <person name="Haridas S."/>
            <person name="Hensen N."/>
            <person name="Bonometti L."/>
            <person name="Westerberg I."/>
            <person name="Brannstrom I.O."/>
            <person name="Guillou S."/>
            <person name="Cros-Aarteil S."/>
            <person name="Calhoun S."/>
            <person name="Kuo A."/>
            <person name="Mondo S."/>
            <person name="Pangilinan J."/>
            <person name="Riley R."/>
            <person name="LaButti K."/>
            <person name="Andreopoulos B."/>
            <person name="Lipzen A."/>
            <person name="Chen C."/>
            <person name="Yanf M."/>
            <person name="Daum C."/>
            <person name="Ng V."/>
            <person name="Clum A."/>
            <person name="Steindorff A."/>
            <person name="Ohm R."/>
            <person name="Martin F."/>
            <person name="Silar P."/>
            <person name="Natvig D."/>
            <person name="Lalanne C."/>
            <person name="Gautier V."/>
            <person name="Ament-velasquez S.L."/>
            <person name="Kruys A."/>
            <person name="Hutchinson M.I."/>
            <person name="Powell A.J."/>
            <person name="Barry K."/>
            <person name="Miller A.N."/>
            <person name="Grigoriev I.V."/>
            <person name="Debuchy R."/>
            <person name="Gladieux P."/>
            <person name="Thoren M.H."/>
            <person name="Johannesson H."/>
        </authorList>
    </citation>
    <scope>NUCLEOTIDE SEQUENCE</scope>
    <source>
        <strain evidence="1">FGSC 1904</strain>
    </source>
</reference>
<protein>
    <recommendedName>
        <fullName evidence="3">HMA domain-containing protein</fullName>
    </recommendedName>
</protein>
<comment type="caution">
    <text evidence="1">The sequence shown here is derived from an EMBL/GenBank/DDBJ whole genome shotgun (WGS) entry which is preliminary data.</text>
</comment>
<evidence type="ECO:0000313" key="2">
    <source>
        <dbReference type="Proteomes" id="UP001281003"/>
    </source>
</evidence>
<evidence type="ECO:0000313" key="1">
    <source>
        <dbReference type="EMBL" id="KAK3392480.1"/>
    </source>
</evidence>
<dbReference type="Proteomes" id="UP001281003">
    <property type="component" value="Unassembled WGS sequence"/>
</dbReference>
<name>A0AAE0P3D5_SORBR</name>
<dbReference type="InterPro" id="IPR006121">
    <property type="entry name" value="HMA_dom"/>
</dbReference>
<reference evidence="1" key="1">
    <citation type="journal article" date="2023" name="Mol. Phylogenet. Evol.">
        <title>Genome-scale phylogeny and comparative genomics of the fungal order Sordariales.</title>
        <authorList>
            <person name="Hensen N."/>
            <person name="Bonometti L."/>
            <person name="Westerberg I."/>
            <person name="Brannstrom I.O."/>
            <person name="Guillou S."/>
            <person name="Cros-Aarteil S."/>
            <person name="Calhoun S."/>
            <person name="Haridas S."/>
            <person name="Kuo A."/>
            <person name="Mondo S."/>
            <person name="Pangilinan J."/>
            <person name="Riley R."/>
            <person name="LaButti K."/>
            <person name="Andreopoulos B."/>
            <person name="Lipzen A."/>
            <person name="Chen C."/>
            <person name="Yan M."/>
            <person name="Daum C."/>
            <person name="Ng V."/>
            <person name="Clum A."/>
            <person name="Steindorff A."/>
            <person name="Ohm R.A."/>
            <person name="Martin F."/>
            <person name="Silar P."/>
            <person name="Natvig D.O."/>
            <person name="Lalanne C."/>
            <person name="Gautier V."/>
            <person name="Ament-Velasquez S.L."/>
            <person name="Kruys A."/>
            <person name="Hutchinson M.I."/>
            <person name="Powell A.J."/>
            <person name="Barry K."/>
            <person name="Miller A.N."/>
            <person name="Grigoriev I.V."/>
            <person name="Debuchy R."/>
            <person name="Gladieux P."/>
            <person name="Hiltunen Thoren M."/>
            <person name="Johannesson H."/>
        </authorList>
    </citation>
    <scope>NUCLEOTIDE SEQUENCE</scope>
    <source>
        <strain evidence="1">FGSC 1904</strain>
    </source>
</reference>
<dbReference type="AlphaFoldDB" id="A0AAE0P3D5"/>
<sequence>MPYDHHLRFHITMSCGGCSGAVRKVLNKQPAVKPFEEDQPKADPKWVDVYTDGTISLAQVKEIIAKTGKQINYYGEVRDGEDYEYGTKHVKITKDLEDPMKFTVEEVKE</sequence>
<dbReference type="Gene3D" id="3.30.70.100">
    <property type="match status" value="1"/>
</dbReference>
<dbReference type="InterPro" id="IPR036163">
    <property type="entry name" value="HMA_dom_sf"/>
</dbReference>
<dbReference type="EMBL" id="JAUTDP010000011">
    <property type="protein sequence ID" value="KAK3392480.1"/>
    <property type="molecule type" value="Genomic_DNA"/>
</dbReference>
<dbReference type="SUPFAM" id="SSF55008">
    <property type="entry name" value="HMA, heavy metal-associated domain"/>
    <property type="match status" value="1"/>
</dbReference>